<dbReference type="Proteomes" id="UP001644719">
    <property type="component" value="Unassembled WGS sequence"/>
</dbReference>
<sequence>MGREKDMEEKRHRIIGTAGHIDHGKTWLVKALTGTDTDRLAEEKRRGITIENGFAFLKFPDGREAGIIDVPGHERFIKNMLAGAGGIDIAMVVIAVDEGVMPQTREHLAILSLLGIQKGVLVLTKGDLEWKKGLDQEIREFAEGTFLENADVVVTSAVDGRGIEELRRVLWKLCTAGKNTGNQKPSQKEGDSCTGRMGTKASAFRLPIDRVFSLKGFGTVVTGTLLDGSLGLNYDAMLYPRTERVKIRGIQVHGQEVSEAVPGQRVAVNLPGIGKEQISRGEILAAAGSMEGTMIADVRLQLLKSGQRTLKSGTRVHLYHGAAELVCKIILFDRVVLKPGEEAVVQLRMEQMTAMKAGDHFVIRFYSPVETIGGGVVLNPNGVKRKKRQNADAVVHCACTGKERKKAHASGKITEEICGNSVFLQLQELYLKSGFMPPLTDEVKKVFSGERDFSEVFFAMVRDGVLVRFDEKHYMHWEMRQKALDMAYLLYEEKGMIQTGEFRDRLGISRKCAIILLERFDRERITVMENGGRVLKRNLQQADRSQ</sequence>
<dbReference type="InterPro" id="IPR009001">
    <property type="entry name" value="Transl_elong_EF1A/Init_IF2_C"/>
</dbReference>
<keyword evidence="3" id="KW-0963">Cytoplasm</keyword>
<dbReference type="Gene3D" id="1.10.10.10">
    <property type="entry name" value="Winged helix-like DNA-binding domain superfamily/Winged helix DNA-binding domain"/>
    <property type="match status" value="2"/>
</dbReference>
<dbReference type="Pfam" id="PF25461">
    <property type="entry name" value="Beta-barrel_SelB"/>
    <property type="match status" value="1"/>
</dbReference>
<comment type="subcellular location">
    <subcellularLocation>
        <location evidence="1">Cytoplasm</location>
    </subcellularLocation>
</comment>
<dbReference type="InterPro" id="IPR004535">
    <property type="entry name" value="Transl_elong_SelB"/>
</dbReference>
<dbReference type="InterPro" id="IPR000795">
    <property type="entry name" value="T_Tr_GTP-bd_dom"/>
</dbReference>
<dbReference type="Gene3D" id="2.40.30.10">
    <property type="entry name" value="Translation factors"/>
    <property type="match status" value="2"/>
</dbReference>
<evidence type="ECO:0000256" key="1">
    <source>
        <dbReference type="ARBA" id="ARBA00004496"/>
    </source>
</evidence>
<feature type="domain" description="Tr-type G" evidence="9">
    <location>
        <begin position="10"/>
        <end position="180"/>
    </location>
</feature>
<accession>A0ABX2H7L8</accession>
<dbReference type="Pfam" id="PF09107">
    <property type="entry name" value="WHD_3rd_SelB"/>
    <property type="match status" value="1"/>
</dbReference>
<keyword evidence="6" id="KW-0342">GTP-binding</keyword>
<proteinExistence type="predicted"/>
<evidence type="ECO:0000256" key="3">
    <source>
        <dbReference type="ARBA" id="ARBA00022490"/>
    </source>
</evidence>
<dbReference type="InterPro" id="IPR057335">
    <property type="entry name" value="Beta-barrel_SelB"/>
</dbReference>
<dbReference type="CDD" id="cd15491">
    <property type="entry name" value="selB_III"/>
    <property type="match status" value="1"/>
</dbReference>
<evidence type="ECO:0000256" key="8">
    <source>
        <dbReference type="ARBA" id="ARBA00031615"/>
    </source>
</evidence>
<dbReference type="SUPFAM" id="SSF50447">
    <property type="entry name" value="Translation proteins"/>
    <property type="match status" value="1"/>
</dbReference>
<dbReference type="Pfam" id="PF03144">
    <property type="entry name" value="GTP_EFTU_D2"/>
    <property type="match status" value="1"/>
</dbReference>
<keyword evidence="10" id="KW-0251">Elongation factor</keyword>
<organism evidence="10 11">
    <name type="scientific">Blautia faecis</name>
    <dbReference type="NCBI Taxonomy" id="871665"/>
    <lineage>
        <taxon>Bacteria</taxon>
        <taxon>Bacillati</taxon>
        <taxon>Bacillota</taxon>
        <taxon>Clostridia</taxon>
        <taxon>Lachnospirales</taxon>
        <taxon>Lachnospiraceae</taxon>
        <taxon>Blautia</taxon>
    </lineage>
</organism>
<evidence type="ECO:0000256" key="5">
    <source>
        <dbReference type="ARBA" id="ARBA00022917"/>
    </source>
</evidence>
<keyword evidence="5" id="KW-0648">Protein biosynthesis</keyword>
<protein>
    <recommendedName>
        <fullName evidence="2">Selenocysteine-specific elongation factor</fullName>
    </recommendedName>
    <alternativeName>
        <fullName evidence="8">SelB translation factor</fullName>
    </alternativeName>
</protein>
<dbReference type="InterPro" id="IPR036390">
    <property type="entry name" value="WH_DNA-bd_sf"/>
</dbReference>
<dbReference type="Gene3D" id="3.40.50.300">
    <property type="entry name" value="P-loop containing nucleotide triphosphate hydrolases"/>
    <property type="match status" value="1"/>
</dbReference>
<name>A0ABX2H7L8_9FIRM</name>
<dbReference type="InterPro" id="IPR036388">
    <property type="entry name" value="WH-like_DNA-bd_sf"/>
</dbReference>
<keyword evidence="11" id="KW-1185">Reference proteome</keyword>
<evidence type="ECO:0000256" key="2">
    <source>
        <dbReference type="ARBA" id="ARBA00015953"/>
    </source>
</evidence>
<dbReference type="PANTHER" id="PTHR43721">
    <property type="entry name" value="ELONGATION FACTOR TU-RELATED"/>
    <property type="match status" value="1"/>
</dbReference>
<comment type="function">
    <text evidence="7">Translation factor necessary for the incorporation of selenocysteine into proteins. It probably replaces EF-Tu for the insertion of selenocysteine directed by the UGA codon. SelB binds GTP and GDP.</text>
</comment>
<dbReference type="InterPro" id="IPR015191">
    <property type="entry name" value="SelB_WHD4"/>
</dbReference>
<dbReference type="PRINTS" id="PR00315">
    <property type="entry name" value="ELONGATNFCT"/>
</dbReference>
<dbReference type="CDD" id="cd04171">
    <property type="entry name" value="SelB"/>
    <property type="match status" value="1"/>
</dbReference>
<evidence type="ECO:0000256" key="4">
    <source>
        <dbReference type="ARBA" id="ARBA00022741"/>
    </source>
</evidence>
<evidence type="ECO:0000256" key="6">
    <source>
        <dbReference type="ARBA" id="ARBA00023134"/>
    </source>
</evidence>
<dbReference type="RefSeq" id="WP_173717722.1">
    <property type="nucleotide sequence ID" value="NZ_JAAIPV010000047.1"/>
</dbReference>
<dbReference type="Pfam" id="PF00009">
    <property type="entry name" value="GTP_EFTU"/>
    <property type="match status" value="1"/>
</dbReference>
<dbReference type="SUPFAM" id="SSF46785">
    <property type="entry name" value="Winged helix' DNA-binding domain"/>
    <property type="match status" value="1"/>
</dbReference>
<dbReference type="PROSITE" id="PS51722">
    <property type="entry name" value="G_TR_2"/>
    <property type="match status" value="1"/>
</dbReference>
<reference evidence="10 11" key="1">
    <citation type="journal article" date="2020" name="Cell Host Microbe">
        <title>Functional and Genomic Variation between Human-Derived Isolates of Lachnospiraceae Reveals Inter- and Intra-Species Diversity.</title>
        <authorList>
            <person name="Sorbara M.T."/>
            <person name="Littmann E.R."/>
            <person name="Fontana E."/>
            <person name="Moody T.U."/>
            <person name="Kohout C.E."/>
            <person name="Gjonbalaj M."/>
            <person name="Eaton V."/>
            <person name="Seok R."/>
            <person name="Leiner I.M."/>
            <person name="Pamer E.G."/>
        </authorList>
    </citation>
    <scope>NUCLEOTIDE SEQUENCE [LARGE SCALE GENOMIC DNA]</scope>
    <source>
        <strain evidence="10 11">MSK.17.74</strain>
    </source>
</reference>
<dbReference type="PANTHER" id="PTHR43721:SF22">
    <property type="entry name" value="ELONGATION FACTOR TU, MITOCHONDRIAL"/>
    <property type="match status" value="1"/>
</dbReference>
<dbReference type="CDD" id="cd03696">
    <property type="entry name" value="SelB_II"/>
    <property type="match status" value="1"/>
</dbReference>
<gene>
    <name evidence="10" type="primary">selB</name>
    <name evidence="10" type="ORF">G5B17_12415</name>
</gene>
<evidence type="ECO:0000259" key="9">
    <source>
        <dbReference type="PROSITE" id="PS51722"/>
    </source>
</evidence>
<dbReference type="GO" id="GO:0003746">
    <property type="term" value="F:translation elongation factor activity"/>
    <property type="evidence" value="ECO:0007669"/>
    <property type="project" value="UniProtKB-KW"/>
</dbReference>
<dbReference type="NCBIfam" id="TIGR00475">
    <property type="entry name" value="selB"/>
    <property type="match status" value="1"/>
</dbReference>
<dbReference type="SUPFAM" id="SSF52540">
    <property type="entry name" value="P-loop containing nucleoside triphosphate hydrolases"/>
    <property type="match status" value="1"/>
</dbReference>
<dbReference type="SUPFAM" id="SSF50465">
    <property type="entry name" value="EF-Tu/eEF-1alpha/eIF2-gamma C-terminal domain"/>
    <property type="match status" value="1"/>
</dbReference>
<keyword evidence="4" id="KW-0547">Nucleotide-binding</keyword>
<comment type="caution">
    <text evidence="10">The sequence shown here is derived from an EMBL/GenBank/DDBJ whole genome shotgun (WGS) entry which is preliminary data.</text>
</comment>
<dbReference type="InterPro" id="IPR009000">
    <property type="entry name" value="Transl_B-barrel_sf"/>
</dbReference>
<dbReference type="InterPro" id="IPR004161">
    <property type="entry name" value="EFTu-like_2"/>
</dbReference>
<dbReference type="InterPro" id="IPR027417">
    <property type="entry name" value="P-loop_NTPase"/>
</dbReference>
<dbReference type="InterPro" id="IPR050055">
    <property type="entry name" value="EF-Tu_GTPase"/>
</dbReference>
<dbReference type="EMBL" id="JAAITS010000034">
    <property type="protein sequence ID" value="NSG86191.1"/>
    <property type="molecule type" value="Genomic_DNA"/>
</dbReference>
<evidence type="ECO:0000313" key="11">
    <source>
        <dbReference type="Proteomes" id="UP001644719"/>
    </source>
</evidence>
<evidence type="ECO:0000256" key="7">
    <source>
        <dbReference type="ARBA" id="ARBA00025526"/>
    </source>
</evidence>
<evidence type="ECO:0000313" key="10">
    <source>
        <dbReference type="EMBL" id="NSG86191.1"/>
    </source>
</evidence>